<keyword evidence="10 13" id="KW-1133">Transmembrane helix</keyword>
<dbReference type="PANTHER" id="PTHR35864">
    <property type="entry name" value="ZINC METALLOPROTEASE MJ0611-RELATED"/>
    <property type="match status" value="1"/>
</dbReference>
<keyword evidence="16" id="KW-1185">Reference proteome</keyword>
<feature type="transmembrane region" description="Helical" evidence="13">
    <location>
        <begin position="177"/>
        <end position="197"/>
    </location>
</feature>
<reference evidence="15 16" key="1">
    <citation type="submission" date="2016-12" db="EMBL/GenBank/DDBJ databases">
        <authorList>
            <person name="Song W.-J."/>
            <person name="Kurnit D.M."/>
        </authorList>
    </citation>
    <scope>NUCLEOTIDE SEQUENCE [LARGE SCALE GENOMIC DNA]</scope>
    <source>
        <strain evidence="15 16">DSM 11393</strain>
    </source>
</reference>
<feature type="transmembrane region" description="Helical" evidence="13">
    <location>
        <begin position="12"/>
        <end position="36"/>
    </location>
</feature>
<proteinExistence type="inferred from homology"/>
<dbReference type="EMBL" id="FRDI01000004">
    <property type="protein sequence ID" value="SHN59577.1"/>
    <property type="molecule type" value="Genomic_DNA"/>
</dbReference>
<evidence type="ECO:0000256" key="5">
    <source>
        <dbReference type="ARBA" id="ARBA00022670"/>
    </source>
</evidence>
<evidence type="ECO:0000256" key="1">
    <source>
        <dbReference type="ARBA" id="ARBA00001947"/>
    </source>
</evidence>
<feature type="domain" description="Peptidase M50" evidence="14">
    <location>
        <begin position="14"/>
        <end position="119"/>
    </location>
</feature>
<feature type="domain" description="Peptidase M50" evidence="14">
    <location>
        <begin position="131"/>
        <end position="189"/>
    </location>
</feature>
<evidence type="ECO:0000256" key="9">
    <source>
        <dbReference type="ARBA" id="ARBA00022833"/>
    </source>
</evidence>
<keyword evidence="11" id="KW-0482">Metalloprotease</keyword>
<evidence type="ECO:0000256" key="8">
    <source>
        <dbReference type="ARBA" id="ARBA00022801"/>
    </source>
</evidence>
<dbReference type="GO" id="GO:0005886">
    <property type="term" value="C:plasma membrane"/>
    <property type="evidence" value="ECO:0007669"/>
    <property type="project" value="UniProtKB-SubCell"/>
</dbReference>
<sequence>MDFNINIERILLMIFPMLVGTILHELAHAFAAYKLGDPTAKHYGRLTLNPIAHLDKAGSLVFIVTALFAPFAFGWAKPVPIDPRYFKNRRLDEIIVSVAGPLTNFLVAFAFFIFLVLSGGKLSFDNNEHWYQNMLSFGVVVNITLGWFNLFPLPPLDGSHILANILPRNLAIEYEKLAGYSMIILMLLLITDVFSAIMRPLIFSTIDVFEVLISYIL</sequence>
<dbReference type="RefSeq" id="WP_072696723.1">
    <property type="nucleotide sequence ID" value="NZ_FRDI01000004.1"/>
</dbReference>
<evidence type="ECO:0000256" key="13">
    <source>
        <dbReference type="SAM" id="Phobius"/>
    </source>
</evidence>
<gene>
    <name evidence="15" type="ORF">SAMN02745728_01028</name>
</gene>
<evidence type="ECO:0000256" key="12">
    <source>
        <dbReference type="ARBA" id="ARBA00023136"/>
    </source>
</evidence>
<keyword evidence="6 13" id="KW-0812">Transmembrane</keyword>
<evidence type="ECO:0000259" key="14">
    <source>
        <dbReference type="Pfam" id="PF02163"/>
    </source>
</evidence>
<accession>A0A1M7SM78</accession>
<dbReference type="AlphaFoldDB" id="A0A1M7SM78"/>
<protein>
    <submittedName>
        <fullName evidence="15">Zn-dependent protease (Includes SpoIVFB)</fullName>
    </submittedName>
</protein>
<evidence type="ECO:0000313" key="15">
    <source>
        <dbReference type="EMBL" id="SHN59577.1"/>
    </source>
</evidence>
<comment type="similarity">
    <text evidence="3">Belongs to the peptidase M50B family.</text>
</comment>
<dbReference type="OrthoDB" id="9800627at2"/>
<evidence type="ECO:0000256" key="3">
    <source>
        <dbReference type="ARBA" id="ARBA00007931"/>
    </source>
</evidence>
<dbReference type="PANTHER" id="PTHR35864:SF1">
    <property type="entry name" value="ZINC METALLOPROTEASE YWHC-RELATED"/>
    <property type="match status" value="1"/>
</dbReference>
<dbReference type="InterPro" id="IPR044537">
    <property type="entry name" value="Rip2-like"/>
</dbReference>
<dbReference type="CDD" id="cd06158">
    <property type="entry name" value="S2P-M50_like_1"/>
    <property type="match status" value="1"/>
</dbReference>
<keyword evidence="4" id="KW-1003">Cell membrane</keyword>
<keyword evidence="12 13" id="KW-0472">Membrane</keyword>
<keyword evidence="8" id="KW-0378">Hydrolase</keyword>
<evidence type="ECO:0000256" key="4">
    <source>
        <dbReference type="ARBA" id="ARBA00022475"/>
    </source>
</evidence>
<feature type="transmembrane region" description="Helical" evidence="13">
    <location>
        <begin position="95"/>
        <end position="118"/>
    </location>
</feature>
<feature type="transmembrane region" description="Helical" evidence="13">
    <location>
        <begin position="57"/>
        <end position="75"/>
    </location>
</feature>
<name>A0A1M7SM78_9BACT</name>
<keyword evidence="9" id="KW-0862">Zinc</keyword>
<evidence type="ECO:0000256" key="2">
    <source>
        <dbReference type="ARBA" id="ARBA00004651"/>
    </source>
</evidence>
<keyword evidence="5 15" id="KW-0645">Protease</keyword>
<dbReference type="Pfam" id="PF02163">
    <property type="entry name" value="Peptidase_M50"/>
    <property type="match status" value="2"/>
</dbReference>
<feature type="transmembrane region" description="Helical" evidence="13">
    <location>
        <begin position="130"/>
        <end position="150"/>
    </location>
</feature>
<dbReference type="InterPro" id="IPR052348">
    <property type="entry name" value="Metallopeptidase_M50B"/>
</dbReference>
<organism evidence="15 16">
    <name type="scientific">Desulfovibrio litoralis DSM 11393</name>
    <dbReference type="NCBI Taxonomy" id="1121455"/>
    <lineage>
        <taxon>Bacteria</taxon>
        <taxon>Pseudomonadati</taxon>
        <taxon>Thermodesulfobacteriota</taxon>
        <taxon>Desulfovibrionia</taxon>
        <taxon>Desulfovibrionales</taxon>
        <taxon>Desulfovibrionaceae</taxon>
        <taxon>Desulfovibrio</taxon>
    </lineage>
</organism>
<dbReference type="GO" id="GO:0046872">
    <property type="term" value="F:metal ion binding"/>
    <property type="evidence" value="ECO:0007669"/>
    <property type="project" value="UniProtKB-KW"/>
</dbReference>
<comment type="cofactor">
    <cofactor evidence="1">
        <name>Zn(2+)</name>
        <dbReference type="ChEBI" id="CHEBI:29105"/>
    </cofactor>
</comment>
<dbReference type="GO" id="GO:0008237">
    <property type="term" value="F:metallopeptidase activity"/>
    <property type="evidence" value="ECO:0007669"/>
    <property type="project" value="UniProtKB-KW"/>
</dbReference>
<evidence type="ECO:0000256" key="10">
    <source>
        <dbReference type="ARBA" id="ARBA00022989"/>
    </source>
</evidence>
<evidence type="ECO:0000256" key="7">
    <source>
        <dbReference type="ARBA" id="ARBA00022723"/>
    </source>
</evidence>
<evidence type="ECO:0000313" key="16">
    <source>
        <dbReference type="Proteomes" id="UP000186469"/>
    </source>
</evidence>
<keyword evidence="7" id="KW-0479">Metal-binding</keyword>
<dbReference type="InterPro" id="IPR008915">
    <property type="entry name" value="Peptidase_M50"/>
</dbReference>
<evidence type="ECO:0000256" key="11">
    <source>
        <dbReference type="ARBA" id="ARBA00023049"/>
    </source>
</evidence>
<evidence type="ECO:0000256" key="6">
    <source>
        <dbReference type="ARBA" id="ARBA00022692"/>
    </source>
</evidence>
<dbReference type="Proteomes" id="UP000186469">
    <property type="component" value="Unassembled WGS sequence"/>
</dbReference>
<comment type="subcellular location">
    <subcellularLocation>
        <location evidence="2">Cell membrane</location>
        <topology evidence="2">Multi-pass membrane protein</topology>
    </subcellularLocation>
</comment>
<dbReference type="GO" id="GO:0006508">
    <property type="term" value="P:proteolysis"/>
    <property type="evidence" value="ECO:0007669"/>
    <property type="project" value="UniProtKB-KW"/>
</dbReference>